<dbReference type="PANTHER" id="PTHR31088:SF6">
    <property type="entry name" value="PHAGE SHOCK PROTEIN A"/>
    <property type="match status" value="1"/>
</dbReference>
<dbReference type="InParanoid" id="A0A1Y2PBR6"/>
<dbReference type="InterPro" id="IPR007157">
    <property type="entry name" value="PspA_VIPP1"/>
</dbReference>
<dbReference type="SUPFAM" id="SSF57997">
    <property type="entry name" value="Tropomyosin"/>
    <property type="match status" value="1"/>
</dbReference>
<dbReference type="STRING" id="1635173.WH52_07675"/>
<sequence>MNIFKRLFKIGQAEANSAIDKMEDPIKLTEQGIRDLRSDLEKSLESLAQIKALAIRAKNDIESYTSKAEDYQQKAMLILKKAQNKELEMNEADRLAKEALMKKEEASQEISRTKIEAEKLDSSVAQLEKNVQEIKNNINKWENELKTLKARVKVSKATKNLNKQMAELDSSSTVSLLERMKDKVAQEEALAEAYGDIANSTKTIDDELNSALDLKESNAENDLAKLKEQLGLNNDSKA</sequence>
<reference evidence="3 4" key="1">
    <citation type="submission" date="2015-03" db="EMBL/GenBank/DDBJ databases">
        <title>Genome sequence of Tenacibaculum sp. S2-2, isolated from intestinal microbiota of sea cucumber, Apostichopus japonicas.</title>
        <authorList>
            <person name="Shao Z."/>
            <person name="Wang L."/>
            <person name="Li X."/>
        </authorList>
    </citation>
    <scope>NUCLEOTIDE SEQUENCE [LARGE SCALE GENOMIC DNA]</scope>
    <source>
        <strain evidence="3 4">S2-2</strain>
    </source>
</reference>
<evidence type="ECO:0000313" key="4">
    <source>
        <dbReference type="Proteomes" id="UP000194221"/>
    </source>
</evidence>
<dbReference type="EMBL" id="LAPZ01000005">
    <property type="protein sequence ID" value="OSY87913.1"/>
    <property type="molecule type" value="Genomic_DNA"/>
</dbReference>
<dbReference type="OrthoDB" id="9779630at2"/>
<name>A0A1Y2PBR6_9FLAO</name>
<evidence type="ECO:0000313" key="3">
    <source>
        <dbReference type="EMBL" id="OSY87913.1"/>
    </source>
</evidence>
<dbReference type="AlphaFoldDB" id="A0A1Y2PBR6"/>
<dbReference type="Pfam" id="PF04012">
    <property type="entry name" value="PspA_IM30"/>
    <property type="match status" value="1"/>
</dbReference>
<dbReference type="Proteomes" id="UP000194221">
    <property type="component" value="Unassembled WGS sequence"/>
</dbReference>
<dbReference type="RefSeq" id="WP_086030374.1">
    <property type="nucleotide sequence ID" value="NZ_LAPZ01000005.1"/>
</dbReference>
<evidence type="ECO:0000256" key="1">
    <source>
        <dbReference type="ARBA" id="ARBA00043985"/>
    </source>
</evidence>
<accession>A0A1Y2PBR6</accession>
<evidence type="ECO:0000256" key="2">
    <source>
        <dbReference type="SAM" id="Coils"/>
    </source>
</evidence>
<proteinExistence type="inferred from homology"/>
<dbReference type="PANTHER" id="PTHR31088">
    <property type="entry name" value="MEMBRANE-ASSOCIATED PROTEIN VIPP1, CHLOROPLASTIC"/>
    <property type="match status" value="1"/>
</dbReference>
<organism evidence="3 4">
    <name type="scientific">Tenacibaculum holothuriorum</name>
    <dbReference type="NCBI Taxonomy" id="1635173"/>
    <lineage>
        <taxon>Bacteria</taxon>
        <taxon>Pseudomonadati</taxon>
        <taxon>Bacteroidota</taxon>
        <taxon>Flavobacteriia</taxon>
        <taxon>Flavobacteriales</taxon>
        <taxon>Flavobacteriaceae</taxon>
        <taxon>Tenacibaculum</taxon>
    </lineage>
</organism>
<feature type="coiled-coil region" evidence="2">
    <location>
        <begin position="33"/>
        <end position="158"/>
    </location>
</feature>
<protein>
    <submittedName>
        <fullName evidence="3">Phage-shock protein</fullName>
    </submittedName>
</protein>
<comment type="similarity">
    <text evidence="1">Belongs to the PspA/Vipp/IM30 family.</text>
</comment>
<keyword evidence="4" id="KW-1185">Reference proteome</keyword>
<gene>
    <name evidence="3" type="ORF">WH52_07675</name>
</gene>
<comment type="caution">
    <text evidence="3">The sequence shown here is derived from an EMBL/GenBank/DDBJ whole genome shotgun (WGS) entry which is preliminary data.</text>
</comment>
<dbReference type="FunCoup" id="A0A1Y2PBR6">
    <property type="interactions" value="257"/>
</dbReference>
<keyword evidence="2" id="KW-0175">Coiled coil</keyword>